<organism evidence="1 2">
    <name type="scientific">Pleuronectes platessa</name>
    <name type="common">European plaice</name>
    <dbReference type="NCBI Taxonomy" id="8262"/>
    <lineage>
        <taxon>Eukaryota</taxon>
        <taxon>Metazoa</taxon>
        <taxon>Chordata</taxon>
        <taxon>Craniata</taxon>
        <taxon>Vertebrata</taxon>
        <taxon>Euteleostomi</taxon>
        <taxon>Actinopterygii</taxon>
        <taxon>Neopterygii</taxon>
        <taxon>Teleostei</taxon>
        <taxon>Neoteleostei</taxon>
        <taxon>Acanthomorphata</taxon>
        <taxon>Carangaria</taxon>
        <taxon>Pleuronectiformes</taxon>
        <taxon>Pleuronectoidei</taxon>
        <taxon>Pleuronectidae</taxon>
        <taxon>Pleuronectes</taxon>
    </lineage>
</organism>
<comment type="caution">
    <text evidence="1">The sequence shown here is derived from an EMBL/GenBank/DDBJ whole genome shotgun (WGS) entry which is preliminary data.</text>
</comment>
<evidence type="ECO:0000313" key="1">
    <source>
        <dbReference type="EMBL" id="CAB1453026.1"/>
    </source>
</evidence>
<dbReference type="Proteomes" id="UP001153269">
    <property type="component" value="Unassembled WGS sequence"/>
</dbReference>
<keyword evidence="2" id="KW-1185">Reference proteome</keyword>
<proteinExistence type="predicted"/>
<accession>A0A9N7VRI2</accession>
<sequence length="69" mass="7430">MHPQATEQCLVFQLISQCEQSLSAQTPALDNPAGHSMAQHGTAWQGMVRQALAVLVGPKGKNESRDRSS</sequence>
<evidence type="ECO:0000313" key="2">
    <source>
        <dbReference type="Proteomes" id="UP001153269"/>
    </source>
</evidence>
<name>A0A9N7VRI2_PLEPL</name>
<gene>
    <name evidence="1" type="ORF">PLEPLA_LOCUS40776</name>
</gene>
<dbReference type="EMBL" id="CADEAL010004153">
    <property type="protein sequence ID" value="CAB1453026.1"/>
    <property type="molecule type" value="Genomic_DNA"/>
</dbReference>
<reference evidence="1" key="1">
    <citation type="submission" date="2020-03" db="EMBL/GenBank/DDBJ databases">
        <authorList>
            <person name="Weist P."/>
        </authorList>
    </citation>
    <scope>NUCLEOTIDE SEQUENCE</scope>
</reference>
<dbReference type="AlphaFoldDB" id="A0A9N7VRI2"/>
<protein>
    <submittedName>
        <fullName evidence="1">Uncharacterized protein</fullName>
    </submittedName>
</protein>